<accession>A0A2P0QJK5</accession>
<keyword evidence="1" id="KW-0614">Plasmid</keyword>
<evidence type="ECO:0000313" key="1">
    <source>
        <dbReference type="EMBL" id="ARU12455.1"/>
    </source>
</evidence>
<dbReference type="AlphaFoldDB" id="A0A2P0QJK5"/>
<name>A0A2P0QJK5_AGRTU</name>
<reference evidence="1" key="1">
    <citation type="journal article" date="2018" name="Plasmid">
        <title>Complete sequence of the tumor-inducing plasmid pTiChry5 from the hypervirulent Agrobacterium tumefaciens strain Chry5.</title>
        <authorList>
            <person name="Shao S."/>
            <person name="Zhang X."/>
            <person name="van Heusden G.P.H."/>
            <person name="Hooykaas P.J."/>
        </authorList>
    </citation>
    <scope>NUCLEOTIDE SEQUENCE</scope>
    <source>
        <strain evidence="1">Chry5</strain>
        <plasmid evidence="1">pTiChry5</plasmid>
    </source>
</reference>
<gene>
    <name evidence="1" type="ORF">AgrTiChry5_33</name>
</gene>
<geneLocation type="plasmid" evidence="1">
    <name>pTiChry5</name>
</geneLocation>
<sequence>MSYGSPFSIDAAHQLFVKVFGNWTRVDRRIATLGRRGEQSEI</sequence>
<organism evidence="1">
    <name type="scientific">Agrobacterium tumefaciens</name>
    <dbReference type="NCBI Taxonomy" id="358"/>
    <lineage>
        <taxon>Bacteria</taxon>
        <taxon>Pseudomonadati</taxon>
        <taxon>Pseudomonadota</taxon>
        <taxon>Alphaproteobacteria</taxon>
        <taxon>Hyphomicrobiales</taxon>
        <taxon>Rhizobiaceae</taxon>
        <taxon>Rhizobium/Agrobacterium group</taxon>
        <taxon>Agrobacterium</taxon>
        <taxon>Agrobacterium tumefaciens complex</taxon>
    </lineage>
</organism>
<dbReference type="EMBL" id="KX388536">
    <property type="protein sequence ID" value="ARU12455.1"/>
    <property type="molecule type" value="Genomic_DNA"/>
</dbReference>
<protein>
    <submittedName>
        <fullName evidence="1">Uncharacterized protein</fullName>
    </submittedName>
</protein>
<proteinExistence type="predicted"/>